<dbReference type="CDD" id="cd00167">
    <property type="entry name" value="SANT"/>
    <property type="match status" value="1"/>
</dbReference>
<keyword evidence="5" id="KW-0156">Chromatin regulator</keyword>
<evidence type="ECO:0000259" key="11">
    <source>
        <dbReference type="PROSITE" id="PS50090"/>
    </source>
</evidence>
<dbReference type="GO" id="GO:0005829">
    <property type="term" value="C:cytosol"/>
    <property type="evidence" value="ECO:0007669"/>
    <property type="project" value="UniProtKB-SubCell"/>
</dbReference>
<evidence type="ECO:0000256" key="5">
    <source>
        <dbReference type="ARBA" id="ARBA00022853"/>
    </source>
</evidence>
<feature type="domain" description="SANT" evidence="12">
    <location>
        <begin position="549"/>
        <end position="604"/>
    </location>
</feature>
<dbReference type="Pfam" id="PF23082">
    <property type="entry name" value="Myb_DNA-binding_2"/>
    <property type="match status" value="2"/>
</dbReference>
<gene>
    <name evidence="15" type="primary">LOC116301084</name>
</gene>
<evidence type="ECO:0000256" key="7">
    <source>
        <dbReference type="ARBA" id="ARBA00023186"/>
    </source>
</evidence>
<keyword evidence="7" id="KW-0143">Chaperone</keyword>
<dbReference type="InterPro" id="IPR001005">
    <property type="entry name" value="SANT/Myb"/>
</dbReference>
<dbReference type="InterPro" id="IPR017930">
    <property type="entry name" value="Myb_dom"/>
</dbReference>
<dbReference type="FunFam" id="1.10.10.60:FF:000180">
    <property type="entry name" value="DnaJ (Hsp40) homolog, subfamily C, member 2"/>
    <property type="match status" value="1"/>
</dbReference>
<protein>
    <recommendedName>
        <fullName evidence="2">DnaJ homolog subfamily C member 2</fullName>
    </recommendedName>
</protein>
<evidence type="ECO:0000256" key="4">
    <source>
        <dbReference type="ARBA" id="ARBA00022737"/>
    </source>
</evidence>
<dbReference type="Proteomes" id="UP000515163">
    <property type="component" value="Unplaced"/>
</dbReference>
<dbReference type="InterPro" id="IPR036869">
    <property type="entry name" value="J_dom_sf"/>
</dbReference>
<keyword evidence="4" id="KW-0677">Repeat</keyword>
<feature type="domain" description="HTH myb-type" evidence="13">
    <location>
        <begin position="553"/>
        <end position="604"/>
    </location>
</feature>
<dbReference type="GO" id="GO:0006450">
    <property type="term" value="P:regulation of translational fidelity"/>
    <property type="evidence" value="ECO:0007669"/>
    <property type="project" value="InterPro"/>
</dbReference>
<feature type="region of interest" description="Disordered" evidence="9">
    <location>
        <begin position="424"/>
        <end position="450"/>
    </location>
</feature>
<feature type="compositionally biased region" description="Basic residues" evidence="9">
    <location>
        <begin position="112"/>
        <end position="125"/>
    </location>
</feature>
<dbReference type="PROSITE" id="PS50076">
    <property type="entry name" value="DNAJ_2"/>
    <property type="match status" value="1"/>
</dbReference>
<evidence type="ECO:0000256" key="2">
    <source>
        <dbReference type="ARBA" id="ARBA00014469"/>
    </source>
</evidence>
<feature type="compositionally biased region" description="Basic and acidic residues" evidence="9">
    <location>
        <begin position="424"/>
        <end position="433"/>
    </location>
</feature>
<comment type="subcellular location">
    <subcellularLocation>
        <location evidence="1">Cytoplasm</location>
        <location evidence="1">Cytosol</location>
    </subcellularLocation>
</comment>
<dbReference type="InterPro" id="IPR042569">
    <property type="entry name" value="RAC_head_sf"/>
</dbReference>
<keyword evidence="8" id="KW-0539">Nucleus</keyword>
<dbReference type="SUPFAM" id="SSF46565">
    <property type="entry name" value="Chaperone J-domain"/>
    <property type="match status" value="1"/>
</dbReference>
<evidence type="ECO:0000313" key="14">
    <source>
        <dbReference type="Proteomes" id="UP000515163"/>
    </source>
</evidence>
<dbReference type="GO" id="GO:0043022">
    <property type="term" value="F:ribosome binding"/>
    <property type="evidence" value="ECO:0007669"/>
    <property type="project" value="InterPro"/>
</dbReference>
<dbReference type="InterPro" id="IPR032003">
    <property type="entry name" value="RAC_head"/>
</dbReference>
<dbReference type="Gene3D" id="1.10.10.60">
    <property type="entry name" value="Homeodomain-like"/>
    <property type="match status" value="2"/>
</dbReference>
<dbReference type="SUPFAM" id="SSF46689">
    <property type="entry name" value="Homeodomain-like"/>
    <property type="match status" value="2"/>
</dbReference>
<feature type="region of interest" description="Disordered" evidence="9">
    <location>
        <begin position="112"/>
        <end position="133"/>
    </location>
</feature>
<dbReference type="SMART" id="SM00717">
    <property type="entry name" value="SANT"/>
    <property type="match status" value="2"/>
</dbReference>
<reference evidence="15" key="1">
    <citation type="submission" date="2025-08" db="UniProtKB">
        <authorList>
            <consortium name="RefSeq"/>
        </authorList>
    </citation>
    <scope>IDENTIFICATION</scope>
    <source>
        <tissue evidence="15">Tentacle</tissue>
    </source>
</reference>
<evidence type="ECO:0000259" key="10">
    <source>
        <dbReference type="PROSITE" id="PS50076"/>
    </source>
</evidence>
<dbReference type="InterPro" id="IPR009057">
    <property type="entry name" value="Homeodomain-like_sf"/>
</dbReference>
<feature type="region of interest" description="Disordered" evidence="9">
    <location>
        <begin position="47"/>
        <end position="67"/>
    </location>
</feature>
<dbReference type="Pfam" id="PF16717">
    <property type="entry name" value="RAC_head"/>
    <property type="match status" value="1"/>
</dbReference>
<dbReference type="GeneID" id="116301084"/>
<evidence type="ECO:0000256" key="3">
    <source>
        <dbReference type="ARBA" id="ARBA00022490"/>
    </source>
</evidence>
<feature type="region of interest" description="Disordered" evidence="9">
    <location>
        <begin position="327"/>
        <end position="349"/>
    </location>
</feature>
<evidence type="ECO:0000256" key="8">
    <source>
        <dbReference type="ARBA" id="ARBA00023242"/>
    </source>
</evidence>
<evidence type="ECO:0000259" key="13">
    <source>
        <dbReference type="PROSITE" id="PS51294"/>
    </source>
</evidence>
<feature type="compositionally biased region" description="Acidic residues" evidence="9">
    <location>
        <begin position="54"/>
        <end position="67"/>
    </location>
</feature>
<keyword evidence="3" id="KW-0963">Cytoplasm</keyword>
<dbReference type="CDD" id="cd23953">
    <property type="entry name" value="zuotin_NTD"/>
    <property type="match status" value="1"/>
</dbReference>
<feature type="domain" description="J" evidence="10">
    <location>
        <begin position="87"/>
        <end position="163"/>
    </location>
</feature>
<sequence>MLELPPAFEDETTTTFARISAPVLKPIEPVGRWYEAYINHRHHSSLSHHSIGSVDDEASSSDESITSDDEDDTFLLMLDPKDWKDQDHYRVLGLTKLRYKATEDQVKKAFKKKVLKHHPDKKKSRGEKASSLPSNNQDYFSCITIANEVLSSANRRRAYDSVDPTFDDVVPTISSNNKANFFDVFCPVIESNARWSNIEPVPLLGHENSTFEEVDKFYTFWYNFDSWREFSYLDEEEKEKGENRDERRWIEKQNKAMRQKRKKEEVTRIRTLIDNAYACDPRIKRFKEEEKERKLAEKRAKEEAAKAAAEEKIKKKQEAEEAERLAKEKEEQEAKLKAATAKKEKEKLKAAMKKERKAIRTVCKNHNYFCEEEPKRLEEMQQLDLLLESLSLENLQTFREDMEKGETKEQVYGVYQQQIEALKERRRKEEENQKATLARSKKESEEREEQDQWTIEQTQLLVKAVNLFPAGTVSRWRVIADYINDHSKAGKPREPKHVIKKVKTLQKSDASLKDECNKNAFSKFDSSLSQTKTVPSESVPTVRYDEKAPVEKPWSSNEQKLLEEALRKFPANTPERWDRIAESIPGRTKKECMKRYKELVEMIKAKKAAAQAKPK</sequence>
<dbReference type="Pfam" id="PF21884">
    <property type="entry name" value="ZUO1-like_ZHD"/>
    <property type="match status" value="1"/>
</dbReference>
<proteinExistence type="predicted"/>
<dbReference type="InterPro" id="IPR044634">
    <property type="entry name" value="Zuotin/DnaJC2"/>
</dbReference>
<evidence type="ECO:0000256" key="6">
    <source>
        <dbReference type="ARBA" id="ARBA00023159"/>
    </source>
</evidence>
<accession>A0A6P8IGU4</accession>
<dbReference type="FunCoup" id="A0A6P8IGU4">
    <property type="interactions" value="3504"/>
</dbReference>
<dbReference type="AlphaFoldDB" id="A0A6P8IGU4"/>
<evidence type="ECO:0000313" key="15">
    <source>
        <dbReference type="RefSeq" id="XP_031565944.1"/>
    </source>
</evidence>
<dbReference type="InParanoid" id="A0A6P8IGU4"/>
<dbReference type="GO" id="GO:0051083">
    <property type="term" value="P:'de novo' cotranslational protein folding"/>
    <property type="evidence" value="ECO:0007669"/>
    <property type="project" value="InterPro"/>
</dbReference>
<dbReference type="Gene3D" id="1.10.8.840">
    <property type="entry name" value="Ribosome-associated complex head domain"/>
    <property type="match status" value="1"/>
</dbReference>
<dbReference type="SMART" id="SM00271">
    <property type="entry name" value="DnaJ"/>
    <property type="match status" value="1"/>
</dbReference>
<dbReference type="Gene3D" id="1.10.287.110">
    <property type="entry name" value="DnaJ domain"/>
    <property type="match status" value="1"/>
</dbReference>
<dbReference type="PROSITE" id="PS50090">
    <property type="entry name" value="MYB_LIKE"/>
    <property type="match status" value="1"/>
</dbReference>
<name>A0A6P8IGU4_ACTTE</name>
<dbReference type="RefSeq" id="XP_031565944.1">
    <property type="nucleotide sequence ID" value="XM_031710084.1"/>
</dbReference>
<keyword evidence="6" id="KW-0010">Activator</keyword>
<dbReference type="OrthoDB" id="1690618at2759"/>
<dbReference type="PROSITE" id="PS51293">
    <property type="entry name" value="SANT"/>
    <property type="match status" value="1"/>
</dbReference>
<dbReference type="Pfam" id="PF00226">
    <property type="entry name" value="DnaJ"/>
    <property type="match status" value="1"/>
</dbReference>
<evidence type="ECO:0000259" key="12">
    <source>
        <dbReference type="PROSITE" id="PS51293"/>
    </source>
</evidence>
<organism evidence="14 15">
    <name type="scientific">Actinia tenebrosa</name>
    <name type="common">Australian red waratah sea anemone</name>
    <dbReference type="NCBI Taxonomy" id="6105"/>
    <lineage>
        <taxon>Eukaryota</taxon>
        <taxon>Metazoa</taxon>
        <taxon>Cnidaria</taxon>
        <taxon>Anthozoa</taxon>
        <taxon>Hexacorallia</taxon>
        <taxon>Actiniaria</taxon>
        <taxon>Actiniidae</taxon>
        <taxon>Actinia</taxon>
    </lineage>
</organism>
<dbReference type="InterPro" id="IPR001623">
    <property type="entry name" value="DnaJ_domain"/>
</dbReference>
<evidence type="ECO:0000256" key="9">
    <source>
        <dbReference type="SAM" id="MobiDB-lite"/>
    </source>
</evidence>
<dbReference type="PROSITE" id="PS51294">
    <property type="entry name" value="HTH_MYB"/>
    <property type="match status" value="1"/>
</dbReference>
<dbReference type="InterPro" id="IPR017884">
    <property type="entry name" value="SANT_dom"/>
</dbReference>
<dbReference type="GO" id="GO:0030544">
    <property type="term" value="F:Hsp70 protein binding"/>
    <property type="evidence" value="ECO:0007669"/>
    <property type="project" value="InterPro"/>
</dbReference>
<dbReference type="InterPro" id="IPR054076">
    <property type="entry name" value="ZUO1-like_ZHD"/>
</dbReference>
<dbReference type="PANTHER" id="PTHR43999">
    <property type="entry name" value="DNAJ HOMOLOG SUBFAMILY C MEMBER 2"/>
    <property type="match status" value="1"/>
</dbReference>
<dbReference type="GO" id="GO:0006325">
    <property type="term" value="P:chromatin organization"/>
    <property type="evidence" value="ECO:0007669"/>
    <property type="project" value="UniProtKB-KW"/>
</dbReference>
<feature type="domain" description="Myb-like" evidence="11">
    <location>
        <begin position="553"/>
        <end position="600"/>
    </location>
</feature>
<keyword evidence="14" id="KW-1185">Reference proteome</keyword>
<evidence type="ECO:0000256" key="1">
    <source>
        <dbReference type="ARBA" id="ARBA00004514"/>
    </source>
</evidence>
<dbReference type="PANTHER" id="PTHR43999:SF1">
    <property type="entry name" value="DNAJ HOMOLOG SUBFAMILY C MEMBER 2"/>
    <property type="match status" value="1"/>
</dbReference>
<dbReference type="KEGG" id="aten:116301084"/>